<feature type="signal peptide" evidence="3">
    <location>
        <begin position="1"/>
        <end position="24"/>
    </location>
</feature>
<dbReference type="OrthoDB" id="5297955at2"/>
<dbReference type="AlphaFoldDB" id="A0A4P8HVZ5"/>
<dbReference type="EMBL" id="CP040017">
    <property type="protein sequence ID" value="QCP13018.1"/>
    <property type="molecule type" value="Genomic_DNA"/>
</dbReference>
<name>A0A4P8HVZ5_9BURK</name>
<dbReference type="PANTHER" id="PTHR41542:SF1">
    <property type="entry name" value="BLL5807 PROTEIN"/>
    <property type="match status" value="1"/>
</dbReference>
<keyword evidence="2" id="KW-1133">Transmembrane helix</keyword>
<feature type="domain" description="Tim44-like" evidence="4">
    <location>
        <begin position="192"/>
        <end position="322"/>
    </location>
</feature>
<evidence type="ECO:0000256" key="2">
    <source>
        <dbReference type="SAM" id="Phobius"/>
    </source>
</evidence>
<evidence type="ECO:0000256" key="1">
    <source>
        <dbReference type="SAM" id="MobiDB-lite"/>
    </source>
</evidence>
<dbReference type="Gene3D" id="3.10.450.240">
    <property type="match status" value="1"/>
</dbReference>
<feature type="compositionally biased region" description="Low complexity" evidence="1">
    <location>
        <begin position="45"/>
        <end position="64"/>
    </location>
</feature>
<feature type="transmembrane region" description="Helical" evidence="2">
    <location>
        <begin position="83"/>
        <end position="102"/>
    </location>
</feature>
<feature type="transmembrane region" description="Helical" evidence="2">
    <location>
        <begin position="109"/>
        <end position="130"/>
    </location>
</feature>
<evidence type="ECO:0000313" key="7">
    <source>
        <dbReference type="Proteomes" id="UP000298763"/>
    </source>
</evidence>
<feature type="chain" id="PRO_5043658052" evidence="3">
    <location>
        <begin position="25"/>
        <end position="324"/>
    </location>
</feature>
<keyword evidence="2" id="KW-0472">Membrane</keyword>
<accession>A0A4P8HVZ5</accession>
<reference evidence="5 8" key="2">
    <citation type="submission" date="2020-08" db="EMBL/GenBank/DDBJ databases">
        <title>Genomic Encyclopedia of Type Strains, Phase III (KMG-III): the genomes of soil and plant-associated and newly described type strains.</title>
        <authorList>
            <person name="Whitman W."/>
        </authorList>
    </citation>
    <scope>NUCLEOTIDE SEQUENCE [LARGE SCALE GENOMIC DNA]</scope>
    <source>
        <strain evidence="5 8">CECT 7753</strain>
    </source>
</reference>
<evidence type="ECO:0000256" key="3">
    <source>
        <dbReference type="SAM" id="SignalP"/>
    </source>
</evidence>
<evidence type="ECO:0000313" key="8">
    <source>
        <dbReference type="Proteomes" id="UP000584325"/>
    </source>
</evidence>
<evidence type="ECO:0000259" key="4">
    <source>
        <dbReference type="SMART" id="SM00978"/>
    </source>
</evidence>
<keyword evidence="3" id="KW-0732">Signal</keyword>
<gene>
    <name evidence="6" type="ORF">FCL38_23160</name>
    <name evidence="5" type="ORF">FHS02_003730</name>
</gene>
<dbReference type="Pfam" id="PF04280">
    <property type="entry name" value="Tim44"/>
    <property type="match status" value="1"/>
</dbReference>
<dbReference type="Proteomes" id="UP000298763">
    <property type="component" value="Chromosome"/>
</dbReference>
<feature type="region of interest" description="Disordered" evidence="1">
    <location>
        <begin position="140"/>
        <end position="188"/>
    </location>
</feature>
<sequence length="324" mass="34006">MKLKKLLVGATLALAAISMTAELAARPMGGGKSFGRQSQNVKNMAPRQAQPTTPQQQNAARPANQPAPAPAVPAKRPSMWKGILGGALLGLGLGALLSHLGIGGALASAIGTILTFALIAAAIFFIWRLIKGKSQANRPQPASAYAGGFGGNGGGNGNFSNPAPQGGSSTPEIGSRLQPSSGIDLNKPVSNLQQPHQQWGVPADFDQAAFLRHAKGNFIRLQAAWDKSDVNDIREFTTPEVFAELRLQIQERNGKADYTDVVELEAELLGIENTGTEYVASVQFSGRSKPAPDALPEPLNEVWNLVKPVNGNGGWLLGGIQQVA</sequence>
<feature type="compositionally biased region" description="Polar residues" evidence="1">
    <location>
        <begin position="160"/>
        <end position="188"/>
    </location>
</feature>
<dbReference type="SMART" id="SM00978">
    <property type="entry name" value="Tim44"/>
    <property type="match status" value="1"/>
</dbReference>
<dbReference type="PANTHER" id="PTHR41542">
    <property type="entry name" value="BLL5807 PROTEIN"/>
    <property type="match status" value="1"/>
</dbReference>
<dbReference type="InterPro" id="IPR007379">
    <property type="entry name" value="Tim44-like_dom"/>
</dbReference>
<proteinExistence type="predicted"/>
<keyword evidence="2" id="KW-0812">Transmembrane</keyword>
<dbReference type="EMBL" id="JACHXS010000007">
    <property type="protein sequence ID" value="MBB3222892.1"/>
    <property type="molecule type" value="Genomic_DNA"/>
</dbReference>
<reference evidence="6 7" key="1">
    <citation type="submission" date="2019-05" db="EMBL/GenBank/DDBJ databases">
        <title>Draft Genome Sequences of Six Type Strains of the Genus Massilia.</title>
        <authorList>
            <person name="Miess H."/>
            <person name="Frediansyhah A."/>
            <person name="Gross H."/>
        </authorList>
    </citation>
    <scope>NUCLEOTIDE SEQUENCE [LARGE SCALE GENOMIC DNA]</scope>
    <source>
        <strain evidence="6 7">DSMZ 26121</strain>
    </source>
</reference>
<feature type="compositionally biased region" description="Gly residues" evidence="1">
    <location>
        <begin position="147"/>
        <end position="157"/>
    </location>
</feature>
<dbReference type="RefSeq" id="WP_137315812.1">
    <property type="nucleotide sequence ID" value="NZ_CP040017.1"/>
</dbReference>
<protein>
    <submittedName>
        <fullName evidence="5">Putative lipid-binding transport protein (Tim44 family)</fullName>
    </submittedName>
    <submittedName>
        <fullName evidence="6">Tim44 domain-containing protein</fullName>
    </submittedName>
</protein>
<dbReference type="InterPro" id="IPR032710">
    <property type="entry name" value="NTF2-like_dom_sf"/>
</dbReference>
<organism evidence="5 8">
    <name type="scientific">Pseudoduganella umbonata</name>
    <dbReference type="NCBI Taxonomy" id="864828"/>
    <lineage>
        <taxon>Bacteria</taxon>
        <taxon>Pseudomonadati</taxon>
        <taxon>Pseudomonadota</taxon>
        <taxon>Betaproteobacteria</taxon>
        <taxon>Burkholderiales</taxon>
        <taxon>Oxalobacteraceae</taxon>
        <taxon>Telluria group</taxon>
        <taxon>Pseudoduganella</taxon>
    </lineage>
</organism>
<dbReference type="SUPFAM" id="SSF54427">
    <property type="entry name" value="NTF2-like"/>
    <property type="match status" value="1"/>
</dbReference>
<evidence type="ECO:0000313" key="5">
    <source>
        <dbReference type="EMBL" id="MBB3222892.1"/>
    </source>
</evidence>
<feature type="region of interest" description="Disordered" evidence="1">
    <location>
        <begin position="26"/>
        <end position="74"/>
    </location>
</feature>
<keyword evidence="7" id="KW-1185">Reference proteome</keyword>
<dbReference type="Proteomes" id="UP000584325">
    <property type="component" value="Unassembled WGS sequence"/>
</dbReference>
<evidence type="ECO:0000313" key="6">
    <source>
        <dbReference type="EMBL" id="QCP13018.1"/>
    </source>
</evidence>